<evidence type="ECO:0000313" key="1">
    <source>
        <dbReference type="EMBL" id="ANY69723.1"/>
    </source>
</evidence>
<name>A0A1B2DPS9_9BACL</name>
<sequence length="105" mass="12368">MLARIYKGWSEIKAATQPIRNKEQLMEHGRRMGDSGKYSKELILRAEQNGIPYATFIYRIRKGWEPERASTLPPSRSNVTMQLKEIHGDNYFRELSSRFFNKMKS</sequence>
<organism evidence="1">
    <name type="scientific">Paenibacillus sp. BIHB 4019</name>
    <dbReference type="NCBI Taxonomy" id="1870819"/>
    <lineage>
        <taxon>Bacteria</taxon>
        <taxon>Bacillati</taxon>
        <taxon>Bacillota</taxon>
        <taxon>Bacilli</taxon>
        <taxon>Bacillales</taxon>
        <taxon>Paenibacillaceae</taxon>
        <taxon>Paenibacillus</taxon>
    </lineage>
</organism>
<protein>
    <submittedName>
        <fullName evidence="1">Uncharacterized protein</fullName>
    </submittedName>
</protein>
<accession>A0A1B2DPS9</accession>
<reference evidence="1" key="1">
    <citation type="submission" date="2016-08" db="EMBL/GenBank/DDBJ databases">
        <title>Complete Genome Seqeunce of Paenibacillus sp. BIHB 4019 from tea rhizoplane.</title>
        <authorList>
            <person name="Thakur R."/>
            <person name="Swarnkar M.K."/>
            <person name="Gulati A."/>
        </authorList>
    </citation>
    <scope>NUCLEOTIDE SEQUENCE [LARGE SCALE GENOMIC DNA]</scope>
    <source>
        <strain evidence="1">BIHB4019</strain>
    </source>
</reference>
<dbReference type="AlphaFoldDB" id="A0A1B2DPS9"/>
<dbReference type="EMBL" id="CP016808">
    <property type="protein sequence ID" value="ANY69723.1"/>
    <property type="molecule type" value="Genomic_DNA"/>
</dbReference>
<gene>
    <name evidence="1" type="ORF">BBD42_26955</name>
</gene>
<proteinExistence type="predicted"/>